<dbReference type="SUPFAM" id="SSF46785">
    <property type="entry name" value="Winged helix' DNA-binding domain"/>
    <property type="match status" value="1"/>
</dbReference>
<dbReference type="EMBL" id="WWHY01000001">
    <property type="protein sequence ID" value="MYR31384.1"/>
    <property type="molecule type" value="Genomic_DNA"/>
</dbReference>
<dbReference type="RefSeq" id="WP_017535006.1">
    <property type="nucleotide sequence ID" value="NZ_BAZE01000007.1"/>
</dbReference>
<organism evidence="2 3">
    <name type="scientific">Nocardiopsis alba</name>
    <dbReference type="NCBI Taxonomy" id="53437"/>
    <lineage>
        <taxon>Bacteria</taxon>
        <taxon>Bacillati</taxon>
        <taxon>Actinomycetota</taxon>
        <taxon>Actinomycetes</taxon>
        <taxon>Streptosporangiales</taxon>
        <taxon>Nocardiopsidaceae</taxon>
        <taxon>Nocardiopsis</taxon>
    </lineage>
</organism>
<dbReference type="GO" id="GO:0003700">
    <property type="term" value="F:DNA-binding transcription factor activity"/>
    <property type="evidence" value="ECO:0007669"/>
    <property type="project" value="InterPro"/>
</dbReference>
<dbReference type="Gene3D" id="1.10.10.10">
    <property type="entry name" value="Winged helix-like DNA-binding domain superfamily/Winged helix DNA-binding domain"/>
    <property type="match status" value="1"/>
</dbReference>
<dbReference type="AlphaFoldDB" id="A0A7K2INN7"/>
<comment type="caution">
    <text evidence="2">The sequence shown here is derived from an EMBL/GenBank/DDBJ whole genome shotgun (WGS) entry which is preliminary data.</text>
</comment>
<proteinExistence type="predicted"/>
<evidence type="ECO:0000313" key="2">
    <source>
        <dbReference type="EMBL" id="MYR31384.1"/>
    </source>
</evidence>
<dbReference type="SMART" id="SM00418">
    <property type="entry name" value="HTH_ARSR"/>
    <property type="match status" value="1"/>
</dbReference>
<evidence type="ECO:0000313" key="3">
    <source>
        <dbReference type="Proteomes" id="UP000467124"/>
    </source>
</evidence>
<dbReference type="InterPro" id="IPR036388">
    <property type="entry name" value="WH-like_DNA-bd_sf"/>
</dbReference>
<dbReference type="CDD" id="cd00090">
    <property type="entry name" value="HTH_ARSR"/>
    <property type="match status" value="1"/>
</dbReference>
<protein>
    <submittedName>
        <fullName evidence="2">Helix-turn-helix domain-containing protein</fullName>
    </submittedName>
</protein>
<dbReference type="InterPro" id="IPR011991">
    <property type="entry name" value="ArsR-like_HTH"/>
</dbReference>
<name>A0A7K2INN7_9ACTN</name>
<feature type="domain" description="HTH arsR-type" evidence="1">
    <location>
        <begin position="92"/>
        <end position="169"/>
    </location>
</feature>
<dbReference type="InterPro" id="IPR036390">
    <property type="entry name" value="WH_DNA-bd_sf"/>
</dbReference>
<dbReference type="InterPro" id="IPR001845">
    <property type="entry name" value="HTH_ArsR_DNA-bd_dom"/>
</dbReference>
<sequence length="173" mass="18535">MSERSTQERLADLERRVAELERGPAPSTPVSEAEGARAEDLWVLKGLEETVPDGVGAVVYAGRLDGDDGPLGWQYGLTVDQVDGLDWSALSGTLDALGHPVRLAILKAVCSGVSTVAELKEREGFGTTGQIYHHVNLLASAGWLTTRRRGHYVVPADRRVPLLVILTAAKGVL</sequence>
<gene>
    <name evidence="2" type="ORF">GTW20_03665</name>
</gene>
<accession>A0A7K2INN7</accession>
<dbReference type="GeneID" id="91392209"/>
<evidence type="ECO:0000259" key="1">
    <source>
        <dbReference type="SMART" id="SM00418"/>
    </source>
</evidence>
<dbReference type="Proteomes" id="UP000467124">
    <property type="component" value="Unassembled WGS sequence"/>
</dbReference>
<reference evidence="2 3" key="1">
    <citation type="journal article" date="2019" name="Nat. Commun.">
        <title>The antimicrobial potential of Streptomyces from insect microbiomes.</title>
        <authorList>
            <person name="Chevrette M.G."/>
            <person name="Carlson C.M."/>
            <person name="Ortega H.E."/>
            <person name="Thomas C."/>
            <person name="Ananiev G.E."/>
            <person name="Barns K.J."/>
            <person name="Book A.J."/>
            <person name="Cagnazzo J."/>
            <person name="Carlos C."/>
            <person name="Flanigan W."/>
            <person name="Grubbs K.J."/>
            <person name="Horn H.A."/>
            <person name="Hoffmann F.M."/>
            <person name="Klassen J.L."/>
            <person name="Knack J.J."/>
            <person name="Lewin G.R."/>
            <person name="McDonald B.R."/>
            <person name="Muller L."/>
            <person name="Melo W.G.P."/>
            <person name="Pinto-Tomas A.A."/>
            <person name="Schmitz A."/>
            <person name="Wendt-Pienkowski E."/>
            <person name="Wildman S."/>
            <person name="Zhao M."/>
            <person name="Zhang F."/>
            <person name="Bugni T.S."/>
            <person name="Andes D.R."/>
            <person name="Pupo M.T."/>
            <person name="Currie C.R."/>
        </authorList>
    </citation>
    <scope>NUCLEOTIDE SEQUENCE [LARGE SCALE GENOMIC DNA]</scope>
    <source>
        <strain evidence="2 3">SID5840</strain>
    </source>
</reference>